<accession>A0A6M3KPM6</accession>
<evidence type="ECO:0000313" key="1">
    <source>
        <dbReference type="EMBL" id="QJA63586.1"/>
    </source>
</evidence>
<evidence type="ECO:0000313" key="2">
    <source>
        <dbReference type="EMBL" id="QJA83772.1"/>
    </source>
</evidence>
<reference evidence="2" key="1">
    <citation type="submission" date="2020-03" db="EMBL/GenBank/DDBJ databases">
        <title>The deep terrestrial virosphere.</title>
        <authorList>
            <person name="Holmfeldt K."/>
            <person name="Nilsson E."/>
            <person name="Simone D."/>
            <person name="Lopez-Fernandez M."/>
            <person name="Wu X."/>
            <person name="de Brujin I."/>
            <person name="Lundin D."/>
            <person name="Andersson A."/>
            <person name="Bertilsson S."/>
            <person name="Dopson M."/>
        </authorList>
    </citation>
    <scope>NUCLEOTIDE SEQUENCE</scope>
    <source>
        <strain evidence="2">MM415A00253</strain>
        <strain evidence="1">MM415B00618</strain>
    </source>
</reference>
<proteinExistence type="predicted"/>
<gene>
    <name evidence="2" type="ORF">MM415A00253_0020</name>
    <name evidence="1" type="ORF">MM415B00618_0013</name>
</gene>
<dbReference type="EMBL" id="MT142517">
    <property type="protein sequence ID" value="QJA83772.1"/>
    <property type="molecule type" value="Genomic_DNA"/>
</dbReference>
<protein>
    <submittedName>
        <fullName evidence="2">Uncharacterized protein</fullName>
    </submittedName>
</protein>
<organism evidence="2">
    <name type="scientific">viral metagenome</name>
    <dbReference type="NCBI Taxonomy" id="1070528"/>
    <lineage>
        <taxon>unclassified sequences</taxon>
        <taxon>metagenomes</taxon>
        <taxon>organismal metagenomes</taxon>
    </lineage>
</organism>
<dbReference type="AlphaFoldDB" id="A0A6M3KPM6"/>
<name>A0A6M3KPM6_9ZZZZ</name>
<sequence length="237" mass="27346">MAGSAVIILQDVVDNVKAKLRKFSDEEDVLIKQYAISAIRELNLYHGETFIKGTFVLNPDLMTVPLPEDYIKYITEPYVCYSGKKWTLTRDRSLCIPDTQECAEDINPNAANTERKYWGFHYGQTGGKNVAYYEIDKTNRVVIIRGNIPDNTFYMDYISIDLGINGNAYIPAEALKMLIAHVIWEYYEDDESVPSSLKERKRQLYVLAAHKYHSLKSLTINELLDIIRKGYKQTIKR</sequence>
<dbReference type="EMBL" id="MT141500">
    <property type="protein sequence ID" value="QJA63586.1"/>
    <property type="molecule type" value="Genomic_DNA"/>
</dbReference>